<dbReference type="SUPFAM" id="SSF46785">
    <property type="entry name" value="Winged helix' DNA-binding domain"/>
    <property type="match status" value="1"/>
</dbReference>
<evidence type="ECO:0000313" key="6">
    <source>
        <dbReference type="EMBL" id="GFE67046.1"/>
    </source>
</evidence>
<dbReference type="Pfam" id="PF00126">
    <property type="entry name" value="HTH_1"/>
    <property type="match status" value="1"/>
</dbReference>
<evidence type="ECO:0000259" key="5">
    <source>
        <dbReference type="PROSITE" id="PS50931"/>
    </source>
</evidence>
<dbReference type="CDD" id="cd08414">
    <property type="entry name" value="PBP2_LTTR_aromatics_like"/>
    <property type="match status" value="1"/>
</dbReference>
<dbReference type="Pfam" id="PF03466">
    <property type="entry name" value="LysR_substrate"/>
    <property type="match status" value="1"/>
</dbReference>
<gene>
    <name evidence="6" type="ORF">KIN_41200</name>
</gene>
<dbReference type="PRINTS" id="PR00039">
    <property type="entry name" value="HTHLYSR"/>
</dbReference>
<reference evidence="6 7" key="1">
    <citation type="submission" date="2019-12" db="EMBL/GenBank/DDBJ databases">
        <title>Litoreibacter badius sp. nov., a novel bacteriochlorophyll a-containing bacterium in the genus Litoreibacter.</title>
        <authorList>
            <person name="Kanamuro M."/>
            <person name="Takabe Y."/>
            <person name="Mori K."/>
            <person name="Takaichi S."/>
            <person name="Hanada S."/>
        </authorList>
    </citation>
    <scope>NUCLEOTIDE SEQUENCE [LARGE SCALE GENOMIC DNA]</scope>
    <source>
        <strain evidence="6 7">K6</strain>
    </source>
</reference>
<dbReference type="InterPro" id="IPR036388">
    <property type="entry name" value="WH-like_DNA-bd_sf"/>
</dbReference>
<evidence type="ECO:0000256" key="1">
    <source>
        <dbReference type="ARBA" id="ARBA00009437"/>
    </source>
</evidence>
<dbReference type="SUPFAM" id="SSF53850">
    <property type="entry name" value="Periplasmic binding protein-like II"/>
    <property type="match status" value="1"/>
</dbReference>
<dbReference type="InterPro" id="IPR005119">
    <property type="entry name" value="LysR_subst-bd"/>
</dbReference>
<dbReference type="PROSITE" id="PS50931">
    <property type="entry name" value="HTH_LYSR"/>
    <property type="match status" value="1"/>
</dbReference>
<proteinExistence type="inferred from homology"/>
<dbReference type="GO" id="GO:0003700">
    <property type="term" value="F:DNA-binding transcription factor activity"/>
    <property type="evidence" value="ECO:0007669"/>
    <property type="project" value="InterPro"/>
</dbReference>
<dbReference type="PANTHER" id="PTHR30346:SF0">
    <property type="entry name" value="HCA OPERON TRANSCRIPTIONAL ACTIVATOR HCAR"/>
    <property type="match status" value="1"/>
</dbReference>
<dbReference type="Gene3D" id="3.40.190.10">
    <property type="entry name" value="Periplasmic binding protein-like II"/>
    <property type="match status" value="2"/>
</dbReference>
<keyword evidence="2" id="KW-0805">Transcription regulation</keyword>
<keyword evidence="3" id="KW-0238">DNA-binding</keyword>
<accession>A0A6N6JL54</accession>
<dbReference type="FunFam" id="1.10.10.10:FF:000001">
    <property type="entry name" value="LysR family transcriptional regulator"/>
    <property type="match status" value="1"/>
</dbReference>
<dbReference type="GO" id="GO:0032993">
    <property type="term" value="C:protein-DNA complex"/>
    <property type="evidence" value="ECO:0007669"/>
    <property type="project" value="TreeGrafter"/>
</dbReference>
<dbReference type="RefSeq" id="WP_159810658.1">
    <property type="nucleotide sequence ID" value="NZ_BLJE01000007.1"/>
</dbReference>
<dbReference type="OrthoDB" id="7216893at2"/>
<evidence type="ECO:0000256" key="2">
    <source>
        <dbReference type="ARBA" id="ARBA00023015"/>
    </source>
</evidence>
<dbReference type="InterPro" id="IPR000847">
    <property type="entry name" value="LysR_HTH_N"/>
</dbReference>
<dbReference type="InterPro" id="IPR036390">
    <property type="entry name" value="WH_DNA-bd_sf"/>
</dbReference>
<dbReference type="PANTHER" id="PTHR30346">
    <property type="entry name" value="TRANSCRIPTIONAL DUAL REGULATOR HCAR-RELATED"/>
    <property type="match status" value="1"/>
</dbReference>
<sequence length="310" mass="34237">MDLRQIKCFISVAEELHFRRAAERVGLAQTALSAQVKRLEDELGFALLFRTTRHVSLTQAGAVFLEECRAVLDRLDAAVDRAGAAALSGLDRLRIGGIDAALVWLLPPIFAAFQKQHPGIRLNLTEVTGSLAQLDELSRHRIDLCFFRPPVQRDGIEWEALYEERMMVAVTATSPLAARSCVSPGDLLDERLIGYPRHSRAYLASMVEACFRDVSAMPPIDLEVLDKSTLLRLVGQGAGIGLVPQWVSELGSPDVQFLELRDSPVLQFGVAWRERDGSSQTLTDFLDLVRAQASDVRTRFAPQSQSAAKT</sequence>
<comment type="caution">
    <text evidence="6">The sequence shown here is derived from an EMBL/GenBank/DDBJ whole genome shotgun (WGS) entry which is preliminary data.</text>
</comment>
<organism evidence="6 7">
    <name type="scientific">Litoreibacter roseus</name>
    <dbReference type="NCBI Taxonomy" id="2601869"/>
    <lineage>
        <taxon>Bacteria</taxon>
        <taxon>Pseudomonadati</taxon>
        <taxon>Pseudomonadota</taxon>
        <taxon>Alphaproteobacteria</taxon>
        <taxon>Rhodobacterales</taxon>
        <taxon>Roseobacteraceae</taxon>
        <taxon>Litoreibacter</taxon>
    </lineage>
</organism>
<keyword evidence="7" id="KW-1185">Reference proteome</keyword>
<name>A0A6N6JL54_9RHOB</name>
<keyword evidence="4" id="KW-0804">Transcription</keyword>
<comment type="similarity">
    <text evidence="1">Belongs to the LysR transcriptional regulatory family.</text>
</comment>
<feature type="domain" description="HTH lysR-type" evidence="5">
    <location>
        <begin position="1"/>
        <end position="58"/>
    </location>
</feature>
<dbReference type="EMBL" id="BLJE01000007">
    <property type="protein sequence ID" value="GFE67046.1"/>
    <property type="molecule type" value="Genomic_DNA"/>
</dbReference>
<dbReference type="Proteomes" id="UP000436822">
    <property type="component" value="Unassembled WGS sequence"/>
</dbReference>
<dbReference type="GO" id="GO:0003677">
    <property type="term" value="F:DNA binding"/>
    <property type="evidence" value="ECO:0007669"/>
    <property type="project" value="UniProtKB-KW"/>
</dbReference>
<evidence type="ECO:0000313" key="7">
    <source>
        <dbReference type="Proteomes" id="UP000436822"/>
    </source>
</evidence>
<protein>
    <submittedName>
        <fullName evidence="6">LysR family transcriptional regulator</fullName>
    </submittedName>
</protein>
<evidence type="ECO:0000256" key="4">
    <source>
        <dbReference type="ARBA" id="ARBA00023163"/>
    </source>
</evidence>
<evidence type="ECO:0000256" key="3">
    <source>
        <dbReference type="ARBA" id="ARBA00023125"/>
    </source>
</evidence>
<dbReference type="Gene3D" id="1.10.10.10">
    <property type="entry name" value="Winged helix-like DNA-binding domain superfamily/Winged helix DNA-binding domain"/>
    <property type="match status" value="1"/>
</dbReference>
<dbReference type="AlphaFoldDB" id="A0A6N6JL54"/>